<accession>A0A1Q8VMW0</accession>
<dbReference type="Proteomes" id="UP000186394">
    <property type="component" value="Unassembled WGS sequence"/>
</dbReference>
<reference evidence="2 3" key="1">
    <citation type="submission" date="2016-12" db="EMBL/GenBank/DDBJ databases">
        <title>Genomic comparison of strains in the 'Actinomyces naeslundii' group.</title>
        <authorList>
            <person name="Mughal S.R."/>
            <person name="Do T."/>
            <person name="Gilbert S.C."/>
            <person name="Witherden E.A."/>
            <person name="Didelot X."/>
            <person name="Beighton D."/>
        </authorList>
    </citation>
    <scope>NUCLEOTIDE SEQUENCE [LARGE SCALE GENOMIC DNA]</scope>
    <source>
        <strain evidence="2 3">P6N</strain>
    </source>
</reference>
<evidence type="ECO:0000313" key="3">
    <source>
        <dbReference type="Proteomes" id="UP000186394"/>
    </source>
</evidence>
<organism evidence="2 3">
    <name type="scientific">Actinomyces oris</name>
    <dbReference type="NCBI Taxonomy" id="544580"/>
    <lineage>
        <taxon>Bacteria</taxon>
        <taxon>Bacillati</taxon>
        <taxon>Actinomycetota</taxon>
        <taxon>Actinomycetes</taxon>
        <taxon>Actinomycetales</taxon>
        <taxon>Actinomycetaceae</taxon>
        <taxon>Actinomyces</taxon>
    </lineage>
</organism>
<gene>
    <name evidence="2" type="ORF">BKH28_07115</name>
</gene>
<dbReference type="SUPFAM" id="SSF141571">
    <property type="entry name" value="Pentapeptide repeat-like"/>
    <property type="match status" value="1"/>
</dbReference>
<dbReference type="AlphaFoldDB" id="A0A1Q8VMW0"/>
<sequence>MSMIAGRTDTAAGSSTAASPKPPVLAAPGLGRLRDGAADELAAGGMVEDLQLAEADLSGSDLSAISLLSCRFSEVFANDTDLAAARLVDCRLERLSATYLHSPRSTWRTVELVDSRIGAWELYDADVESVLVEDCRLGFANLAGTAVRDLLIRGTRIDELDLSGIEAERVRFEDCQVGTLRLRGGSLSDVDLRRLEMRVVSGVDSLGGATVSGEQLTELAPLLAQHLGLRVDDQDGEQNPITGGRRA</sequence>
<protein>
    <recommendedName>
        <fullName evidence="4">Pentapeptide repeat-containing protein</fullName>
    </recommendedName>
</protein>
<dbReference type="EMBL" id="MSKL01000017">
    <property type="protein sequence ID" value="OLO49441.1"/>
    <property type="molecule type" value="Genomic_DNA"/>
</dbReference>
<evidence type="ECO:0008006" key="4">
    <source>
        <dbReference type="Google" id="ProtNLM"/>
    </source>
</evidence>
<evidence type="ECO:0000313" key="2">
    <source>
        <dbReference type="EMBL" id="OLO49441.1"/>
    </source>
</evidence>
<feature type="compositionally biased region" description="Low complexity" evidence="1">
    <location>
        <begin position="1"/>
        <end position="19"/>
    </location>
</feature>
<evidence type="ECO:0000256" key="1">
    <source>
        <dbReference type="SAM" id="MobiDB-lite"/>
    </source>
</evidence>
<comment type="caution">
    <text evidence="2">The sequence shown here is derived from an EMBL/GenBank/DDBJ whole genome shotgun (WGS) entry which is preliminary data.</text>
</comment>
<proteinExistence type="predicted"/>
<feature type="region of interest" description="Disordered" evidence="1">
    <location>
        <begin position="1"/>
        <end position="24"/>
    </location>
</feature>
<name>A0A1Q8VMW0_9ACTO</name>
<dbReference type="Gene3D" id="2.160.20.80">
    <property type="entry name" value="E3 ubiquitin-protein ligase SopA"/>
    <property type="match status" value="1"/>
</dbReference>
<dbReference type="OrthoDB" id="2579959at2"/>